<proteinExistence type="predicted"/>
<dbReference type="PANTHER" id="PTHR32000:SF3">
    <property type="entry name" value="RIKEN CDNA A830018L16 GENE"/>
    <property type="match status" value="1"/>
</dbReference>
<evidence type="ECO:0000313" key="3">
    <source>
        <dbReference type="RefSeq" id="XP_022088878.1"/>
    </source>
</evidence>
<keyword evidence="2" id="KW-1185">Reference proteome</keyword>
<dbReference type="InterPro" id="IPR040687">
    <property type="entry name" value="DUF5586"/>
</dbReference>
<accession>A0A8B7Y6N9</accession>
<dbReference type="Proteomes" id="UP000694845">
    <property type="component" value="Unplaced"/>
</dbReference>
<dbReference type="Pfam" id="PF17824">
    <property type="entry name" value="DUF5586"/>
    <property type="match status" value="1"/>
</dbReference>
<sequence>MAAAQRKVETLGYLDSGEEPTDPDQAGYEEATDLLEDADDLAFEGVTNAKSSGRKVSKVSSRFLGALMSMRRRAPPPEPEVKVAICSKCARLVSSNDASTAGGDALGKYGAYESISDVTSGEYGGAFSAPVTSDDDFESASEVVGPRRPVWVEPNSGASTTRPGSSGLKSSMVHDSSRELFGSSSQEAGDGSGTYRAGSSLVGQAWEAKTFRSQTDVSSRQVRHSDALLDKGRSWQQLSSDDD</sequence>
<dbReference type="AlphaFoldDB" id="A0A8B7Y6N9"/>
<name>A0A8B7Y6N9_ACAPL</name>
<gene>
    <name evidence="3" type="primary">LOC110978293</name>
</gene>
<feature type="region of interest" description="Disordered" evidence="1">
    <location>
        <begin position="212"/>
        <end position="243"/>
    </location>
</feature>
<dbReference type="KEGG" id="aplc:110978293"/>
<feature type="compositionally biased region" description="Polar residues" evidence="1">
    <location>
        <begin position="156"/>
        <end position="169"/>
    </location>
</feature>
<protein>
    <submittedName>
        <fullName evidence="3">Uncharacterized protein LOC110978293</fullName>
    </submittedName>
</protein>
<feature type="compositionally biased region" description="Polar residues" evidence="1">
    <location>
        <begin position="234"/>
        <end position="243"/>
    </location>
</feature>
<feature type="compositionally biased region" description="Basic and acidic residues" evidence="1">
    <location>
        <begin position="223"/>
        <end position="233"/>
    </location>
</feature>
<dbReference type="RefSeq" id="XP_022088878.1">
    <property type="nucleotide sequence ID" value="XM_022233186.1"/>
</dbReference>
<dbReference type="OrthoDB" id="9945857at2759"/>
<feature type="region of interest" description="Disordered" evidence="1">
    <location>
        <begin position="123"/>
        <end position="198"/>
    </location>
</feature>
<dbReference type="GeneID" id="110978293"/>
<reference evidence="3" key="1">
    <citation type="submission" date="2025-08" db="UniProtKB">
        <authorList>
            <consortium name="RefSeq"/>
        </authorList>
    </citation>
    <scope>IDENTIFICATION</scope>
</reference>
<evidence type="ECO:0000256" key="1">
    <source>
        <dbReference type="SAM" id="MobiDB-lite"/>
    </source>
</evidence>
<organism evidence="2 3">
    <name type="scientific">Acanthaster planci</name>
    <name type="common">Crown-of-thorns starfish</name>
    <dbReference type="NCBI Taxonomy" id="133434"/>
    <lineage>
        <taxon>Eukaryota</taxon>
        <taxon>Metazoa</taxon>
        <taxon>Echinodermata</taxon>
        <taxon>Eleutherozoa</taxon>
        <taxon>Asterozoa</taxon>
        <taxon>Asteroidea</taxon>
        <taxon>Valvatacea</taxon>
        <taxon>Valvatida</taxon>
        <taxon>Acanthasteridae</taxon>
        <taxon>Acanthaster</taxon>
    </lineage>
</organism>
<dbReference type="PANTHER" id="PTHR32000">
    <property type="entry name" value="SIMILAR TO HYPOTHETICAL PROTEIN"/>
    <property type="match status" value="1"/>
</dbReference>
<evidence type="ECO:0000313" key="2">
    <source>
        <dbReference type="Proteomes" id="UP000694845"/>
    </source>
</evidence>
<feature type="region of interest" description="Disordered" evidence="1">
    <location>
        <begin position="1"/>
        <end position="28"/>
    </location>
</feature>